<name>A0A7W7ZI25_9BACT</name>
<reference evidence="2 3" key="1">
    <citation type="submission" date="2020-08" db="EMBL/GenBank/DDBJ databases">
        <title>Genomic Encyclopedia of Type Strains, Phase IV (KMG-V): Genome sequencing to study the core and pangenomes of soil and plant-associated prokaryotes.</title>
        <authorList>
            <person name="Whitman W."/>
        </authorList>
    </citation>
    <scope>NUCLEOTIDE SEQUENCE [LARGE SCALE GENOMIC DNA]</scope>
    <source>
        <strain evidence="2 3">M8UP14</strain>
    </source>
</reference>
<sequence length="177" mass="19436">MSDVAFSKPVEDSVPKINDEVAVGEDLGFQRKWWKFETFMWWVIALVLVLNFAGFLGRGPVAHATLSNDAMLVKYERVERTGTPSILEVQFQPNTLGKQQVKLHVSQSVVKELGAQRVIPSPLDTAVGRGGLTYTFSAEEAPGSVQFALQPSRPGIYHFTLEVPGSPPLSARVVVMP</sequence>
<gene>
    <name evidence="2" type="ORF">HDF16_004937</name>
</gene>
<keyword evidence="1" id="KW-1133">Transmembrane helix</keyword>
<proteinExistence type="predicted"/>
<evidence type="ECO:0000313" key="2">
    <source>
        <dbReference type="EMBL" id="MBB5060201.1"/>
    </source>
</evidence>
<evidence type="ECO:0000313" key="3">
    <source>
        <dbReference type="Proteomes" id="UP000540989"/>
    </source>
</evidence>
<feature type="transmembrane region" description="Helical" evidence="1">
    <location>
        <begin position="39"/>
        <end position="57"/>
    </location>
</feature>
<protein>
    <submittedName>
        <fullName evidence="2">Uncharacterized protein</fullName>
    </submittedName>
</protein>
<dbReference type="RefSeq" id="WP_184222337.1">
    <property type="nucleotide sequence ID" value="NZ_JACHIP010000010.1"/>
</dbReference>
<keyword evidence="1" id="KW-0812">Transmembrane</keyword>
<accession>A0A7W7ZI25</accession>
<evidence type="ECO:0000256" key="1">
    <source>
        <dbReference type="SAM" id="Phobius"/>
    </source>
</evidence>
<comment type="caution">
    <text evidence="2">The sequence shown here is derived from an EMBL/GenBank/DDBJ whole genome shotgun (WGS) entry which is preliminary data.</text>
</comment>
<organism evidence="2 3">
    <name type="scientific">Granulicella aggregans</name>
    <dbReference type="NCBI Taxonomy" id="474949"/>
    <lineage>
        <taxon>Bacteria</taxon>
        <taxon>Pseudomonadati</taxon>
        <taxon>Acidobacteriota</taxon>
        <taxon>Terriglobia</taxon>
        <taxon>Terriglobales</taxon>
        <taxon>Acidobacteriaceae</taxon>
        <taxon>Granulicella</taxon>
    </lineage>
</organism>
<dbReference type="Proteomes" id="UP000540989">
    <property type="component" value="Unassembled WGS sequence"/>
</dbReference>
<keyword evidence="1" id="KW-0472">Membrane</keyword>
<keyword evidence="3" id="KW-1185">Reference proteome</keyword>
<dbReference type="EMBL" id="JACHIP010000010">
    <property type="protein sequence ID" value="MBB5060201.1"/>
    <property type="molecule type" value="Genomic_DNA"/>
</dbReference>
<dbReference type="AlphaFoldDB" id="A0A7W7ZI25"/>